<dbReference type="PATRIC" id="fig|1618634.3.peg.165"/>
<sequence length="129" mass="15270">MLDKKNKQRIINRFKTHETDTGSPQVQIAILTEEIKELTEHLKQHKHDHSSRRGLLRKVGERRRLLKYLQKDNEASFIDLATKLKLKIAKKMIDDEEQKRREEEALLAEDTLEEEEEEVTPVVAKDEEE</sequence>
<accession>A0A0G0NFR2</accession>
<dbReference type="Pfam" id="PF00312">
    <property type="entry name" value="Ribosomal_S15"/>
    <property type="match status" value="1"/>
</dbReference>
<feature type="compositionally biased region" description="Acidic residues" evidence="7">
    <location>
        <begin position="105"/>
        <end position="119"/>
    </location>
</feature>
<proteinExistence type="inferred from homology"/>
<dbReference type="Proteomes" id="UP000034048">
    <property type="component" value="Unassembled WGS sequence"/>
</dbReference>
<keyword evidence="4 6" id="KW-0694">RNA-binding</keyword>
<dbReference type="GO" id="GO:0003735">
    <property type="term" value="F:structural constituent of ribosome"/>
    <property type="evidence" value="ECO:0007669"/>
    <property type="project" value="InterPro"/>
</dbReference>
<dbReference type="EMBL" id="LBWS01000012">
    <property type="protein sequence ID" value="KKR14989.1"/>
    <property type="molecule type" value="Genomic_DNA"/>
</dbReference>
<gene>
    <name evidence="4" type="primary">rpsO</name>
    <name evidence="8" type="ORF">UT42_C0012G0007</name>
</gene>
<dbReference type="GO" id="GO:0019843">
    <property type="term" value="F:rRNA binding"/>
    <property type="evidence" value="ECO:0007669"/>
    <property type="project" value="UniProtKB-UniRule"/>
</dbReference>
<keyword evidence="1 4" id="KW-0689">Ribosomal protein</keyword>
<keyword evidence="2 4" id="KW-0687">Ribonucleoprotein</keyword>
<feature type="region of interest" description="Disordered" evidence="7">
    <location>
        <begin position="95"/>
        <end position="129"/>
    </location>
</feature>
<evidence type="ECO:0000256" key="1">
    <source>
        <dbReference type="ARBA" id="ARBA00022980"/>
    </source>
</evidence>
<dbReference type="CDD" id="cd00353">
    <property type="entry name" value="Ribosomal_S15p_S13e"/>
    <property type="match status" value="1"/>
</dbReference>
<evidence type="ECO:0000313" key="9">
    <source>
        <dbReference type="Proteomes" id="UP000034048"/>
    </source>
</evidence>
<evidence type="ECO:0000256" key="5">
    <source>
        <dbReference type="RuleBase" id="RU003919"/>
    </source>
</evidence>
<dbReference type="FunFam" id="1.10.287.10:FF:000002">
    <property type="entry name" value="30S ribosomal protein S15"/>
    <property type="match status" value="1"/>
</dbReference>
<evidence type="ECO:0000256" key="2">
    <source>
        <dbReference type="ARBA" id="ARBA00023274"/>
    </source>
</evidence>
<comment type="function">
    <text evidence="4 6">One of the primary rRNA binding proteins, it binds directly to 16S rRNA where it helps nucleate assembly of the platform of the 30S subunit by binding and bridging several RNA helices of the 16S rRNA.</text>
</comment>
<feature type="compositionally biased region" description="Basic and acidic residues" evidence="7">
    <location>
        <begin position="95"/>
        <end position="104"/>
    </location>
</feature>
<name>A0A0G0NFR2_9BACT</name>
<dbReference type="Gene3D" id="1.10.287.10">
    <property type="entry name" value="S15/NS1, RNA-binding"/>
    <property type="match status" value="1"/>
</dbReference>
<dbReference type="SMART" id="SM01387">
    <property type="entry name" value="Ribosomal_S15"/>
    <property type="match status" value="1"/>
</dbReference>
<dbReference type="InterPro" id="IPR000589">
    <property type="entry name" value="Ribosomal_uS15"/>
</dbReference>
<dbReference type="GO" id="GO:0006412">
    <property type="term" value="P:translation"/>
    <property type="evidence" value="ECO:0007669"/>
    <property type="project" value="UniProtKB-UniRule"/>
</dbReference>
<dbReference type="GO" id="GO:0022627">
    <property type="term" value="C:cytosolic small ribosomal subunit"/>
    <property type="evidence" value="ECO:0007669"/>
    <property type="project" value="TreeGrafter"/>
</dbReference>
<comment type="caution">
    <text evidence="8">The sequence shown here is derived from an EMBL/GenBank/DDBJ whole genome shotgun (WGS) entry which is preliminary data.</text>
</comment>
<dbReference type="PANTHER" id="PTHR23321:SF26">
    <property type="entry name" value="SMALL RIBOSOMAL SUBUNIT PROTEIN US15M"/>
    <property type="match status" value="1"/>
</dbReference>
<dbReference type="HAMAP" id="MF_01343_B">
    <property type="entry name" value="Ribosomal_uS15_B"/>
    <property type="match status" value="1"/>
</dbReference>
<reference evidence="8 9" key="1">
    <citation type="journal article" date="2015" name="Nature">
        <title>rRNA introns, odd ribosomes, and small enigmatic genomes across a large radiation of phyla.</title>
        <authorList>
            <person name="Brown C.T."/>
            <person name="Hug L.A."/>
            <person name="Thomas B.C."/>
            <person name="Sharon I."/>
            <person name="Castelle C.J."/>
            <person name="Singh A."/>
            <person name="Wilkins M.J."/>
            <person name="Williams K.H."/>
            <person name="Banfield J.F."/>
        </authorList>
    </citation>
    <scope>NUCLEOTIDE SEQUENCE [LARGE SCALE GENOMIC DNA]</scope>
</reference>
<keyword evidence="4 6" id="KW-0699">rRNA-binding</keyword>
<comment type="function">
    <text evidence="4">Forms an intersubunit bridge (bridge B4) with the 23S rRNA of the 50S subunit in the ribosome.</text>
</comment>
<evidence type="ECO:0000256" key="6">
    <source>
        <dbReference type="RuleBase" id="RU004524"/>
    </source>
</evidence>
<dbReference type="AlphaFoldDB" id="A0A0G0NFR2"/>
<dbReference type="InterPro" id="IPR009068">
    <property type="entry name" value="uS15_NS1_RNA-bd_sf"/>
</dbReference>
<evidence type="ECO:0000256" key="4">
    <source>
        <dbReference type="HAMAP-Rule" id="MF_01343"/>
    </source>
</evidence>
<dbReference type="Gene3D" id="6.10.250.3130">
    <property type="match status" value="1"/>
</dbReference>
<dbReference type="InterPro" id="IPR005290">
    <property type="entry name" value="Ribosomal_uS15_bac-type"/>
</dbReference>
<evidence type="ECO:0000313" key="8">
    <source>
        <dbReference type="EMBL" id="KKR14989.1"/>
    </source>
</evidence>
<dbReference type="PROSITE" id="PS00362">
    <property type="entry name" value="RIBOSOMAL_S15"/>
    <property type="match status" value="1"/>
</dbReference>
<evidence type="ECO:0000256" key="3">
    <source>
        <dbReference type="ARBA" id="ARBA00064542"/>
    </source>
</evidence>
<dbReference type="PANTHER" id="PTHR23321">
    <property type="entry name" value="RIBOSOMAL PROTEIN S15, BACTERIAL AND ORGANELLAR"/>
    <property type="match status" value="1"/>
</dbReference>
<protein>
    <recommendedName>
        <fullName evidence="4">Small ribosomal subunit protein uS15</fullName>
    </recommendedName>
</protein>
<comment type="similarity">
    <text evidence="4 5">Belongs to the universal ribosomal protein uS15 family.</text>
</comment>
<comment type="subunit">
    <text evidence="3 4">Part of the 30S ribosomal subunit. Forms a bridge to the 50S subunit in the 70S ribosome, contacting the 23S rRNA.</text>
</comment>
<organism evidence="8 9">
    <name type="scientific">Candidatus Falkowbacteria bacterium GW2011_GWA2_39_24</name>
    <dbReference type="NCBI Taxonomy" id="1618634"/>
    <lineage>
        <taxon>Bacteria</taxon>
        <taxon>Candidatus Falkowiibacteriota</taxon>
    </lineage>
</organism>
<evidence type="ECO:0000256" key="7">
    <source>
        <dbReference type="SAM" id="MobiDB-lite"/>
    </source>
</evidence>
<dbReference type="SUPFAM" id="SSF47060">
    <property type="entry name" value="S15/NS1 RNA-binding domain"/>
    <property type="match status" value="1"/>
</dbReference>
<dbReference type="NCBIfam" id="TIGR00952">
    <property type="entry name" value="S15_bact"/>
    <property type="match status" value="1"/>
</dbReference>